<proteinExistence type="predicted"/>
<feature type="transmembrane region" description="Helical" evidence="5">
    <location>
        <begin position="303"/>
        <end position="325"/>
    </location>
</feature>
<dbReference type="PROSITE" id="PS50850">
    <property type="entry name" value="MFS"/>
    <property type="match status" value="1"/>
</dbReference>
<feature type="transmembrane region" description="Helical" evidence="5">
    <location>
        <begin position="247"/>
        <end position="268"/>
    </location>
</feature>
<feature type="transmembrane region" description="Helical" evidence="5">
    <location>
        <begin position="79"/>
        <end position="100"/>
    </location>
</feature>
<protein>
    <submittedName>
        <fullName evidence="7">MFS transporter</fullName>
    </submittedName>
</protein>
<feature type="transmembrane region" description="Helical" evidence="5">
    <location>
        <begin position="172"/>
        <end position="189"/>
    </location>
</feature>
<feature type="transmembrane region" description="Helical" evidence="5">
    <location>
        <begin position="280"/>
        <end position="297"/>
    </location>
</feature>
<feature type="transmembrane region" description="Helical" evidence="5">
    <location>
        <begin position="366"/>
        <end position="387"/>
    </location>
</feature>
<evidence type="ECO:0000256" key="1">
    <source>
        <dbReference type="ARBA" id="ARBA00004651"/>
    </source>
</evidence>
<evidence type="ECO:0000313" key="8">
    <source>
        <dbReference type="Proteomes" id="UP001500642"/>
    </source>
</evidence>
<keyword evidence="2 5" id="KW-0812">Transmembrane</keyword>
<dbReference type="RefSeq" id="WP_265808978.1">
    <property type="nucleotide sequence ID" value="NZ_BAABGL010000004.1"/>
</dbReference>
<evidence type="ECO:0000256" key="3">
    <source>
        <dbReference type="ARBA" id="ARBA00022989"/>
    </source>
</evidence>
<dbReference type="InterPro" id="IPR011701">
    <property type="entry name" value="MFS"/>
</dbReference>
<dbReference type="PANTHER" id="PTHR23542:SF1">
    <property type="entry name" value="MAJOR FACILITATOR SUPERFAMILY (MFS) PROFILE DOMAIN-CONTAINING PROTEIN"/>
    <property type="match status" value="1"/>
</dbReference>
<evidence type="ECO:0000256" key="4">
    <source>
        <dbReference type="ARBA" id="ARBA00023136"/>
    </source>
</evidence>
<evidence type="ECO:0000313" key="7">
    <source>
        <dbReference type="EMBL" id="GAA4387356.1"/>
    </source>
</evidence>
<accession>A0ABP8J9K3</accession>
<reference evidence="8" key="1">
    <citation type="journal article" date="2019" name="Int. J. Syst. Evol. Microbiol.">
        <title>The Global Catalogue of Microorganisms (GCM) 10K type strain sequencing project: providing services to taxonomists for standard genome sequencing and annotation.</title>
        <authorList>
            <consortium name="The Broad Institute Genomics Platform"/>
            <consortium name="The Broad Institute Genome Sequencing Center for Infectious Disease"/>
            <person name="Wu L."/>
            <person name="Ma J."/>
        </authorList>
    </citation>
    <scope>NUCLEOTIDE SEQUENCE [LARGE SCALE GENOMIC DNA]</scope>
    <source>
        <strain evidence="8">JCM 17808</strain>
    </source>
</reference>
<evidence type="ECO:0000256" key="5">
    <source>
        <dbReference type="SAM" id="Phobius"/>
    </source>
</evidence>
<keyword evidence="4 5" id="KW-0472">Membrane</keyword>
<feature type="transmembrane region" description="Helical" evidence="5">
    <location>
        <begin position="20"/>
        <end position="39"/>
    </location>
</feature>
<keyword evidence="8" id="KW-1185">Reference proteome</keyword>
<feature type="transmembrane region" description="Helical" evidence="5">
    <location>
        <begin position="106"/>
        <end position="127"/>
    </location>
</feature>
<feature type="transmembrane region" description="Helical" evidence="5">
    <location>
        <begin position="209"/>
        <end position="227"/>
    </location>
</feature>
<comment type="caution">
    <text evidence="7">The sequence shown here is derived from an EMBL/GenBank/DDBJ whole genome shotgun (WGS) entry which is preliminary data.</text>
</comment>
<comment type="subcellular location">
    <subcellularLocation>
        <location evidence="1">Cell membrane</location>
        <topology evidence="1">Multi-pass membrane protein</topology>
    </subcellularLocation>
</comment>
<dbReference type="Proteomes" id="UP001500642">
    <property type="component" value="Unassembled WGS sequence"/>
</dbReference>
<dbReference type="PANTHER" id="PTHR23542">
    <property type="match status" value="1"/>
</dbReference>
<sequence>MLRNYLEIFALPGALKFSLAGLLARLPIAVLGLGILLFIQGTTGSYAIAGVVTATFMVVQAITNPLIARLVDNFGQARVMAPVVVVHILSLTSLLVTVYADWWTALVFVFAGLSGGTVGSLGSLVRARWNAAVRTPRQLDTAFSWEAVADEILFVSGPVLVTTLATAVLPPAGILASMTATIIGSLLFYTQKATEPPIMRAVEGDKGKVLTNLGIFVVVVAQVLLGINFGAIDVIAVAFAEEQGHKALAGVLLSTFAAGSLAAGVVYGGVTWKSQAHHRFAVMMGGLAAATWLLLLATDMIRFGVIMFFIGLTIAPSLISASSVVKNLAPPRRLTEALAWISTSLGFGVAIGSALAGIIIEAAGARTAVLVPSVSSTLAALVVALFIRSMDPSRRSHDARANRTVVDTEG</sequence>
<organism evidence="7 8">
    <name type="scientific">Brevibacterium pityocampae</name>
    <dbReference type="NCBI Taxonomy" id="506594"/>
    <lineage>
        <taxon>Bacteria</taxon>
        <taxon>Bacillati</taxon>
        <taxon>Actinomycetota</taxon>
        <taxon>Actinomycetes</taxon>
        <taxon>Micrococcales</taxon>
        <taxon>Brevibacteriaceae</taxon>
        <taxon>Brevibacterium</taxon>
    </lineage>
</organism>
<dbReference type="SUPFAM" id="SSF103473">
    <property type="entry name" value="MFS general substrate transporter"/>
    <property type="match status" value="1"/>
</dbReference>
<dbReference type="Pfam" id="PF07690">
    <property type="entry name" value="MFS_1"/>
    <property type="match status" value="2"/>
</dbReference>
<dbReference type="Gene3D" id="1.20.1250.20">
    <property type="entry name" value="MFS general substrate transporter like domains"/>
    <property type="match status" value="2"/>
</dbReference>
<dbReference type="EMBL" id="BAABGL010000004">
    <property type="protein sequence ID" value="GAA4387356.1"/>
    <property type="molecule type" value="Genomic_DNA"/>
</dbReference>
<feature type="domain" description="Major facilitator superfamily (MFS) profile" evidence="6">
    <location>
        <begin position="214"/>
        <end position="410"/>
    </location>
</feature>
<evidence type="ECO:0000259" key="6">
    <source>
        <dbReference type="PROSITE" id="PS50850"/>
    </source>
</evidence>
<evidence type="ECO:0000256" key="2">
    <source>
        <dbReference type="ARBA" id="ARBA00022692"/>
    </source>
</evidence>
<keyword evidence="3 5" id="KW-1133">Transmembrane helix</keyword>
<gene>
    <name evidence="7" type="ORF">GCM10023167_11200</name>
</gene>
<dbReference type="InterPro" id="IPR036259">
    <property type="entry name" value="MFS_trans_sf"/>
</dbReference>
<feature type="transmembrane region" description="Helical" evidence="5">
    <location>
        <begin position="337"/>
        <end position="360"/>
    </location>
</feature>
<feature type="transmembrane region" description="Helical" evidence="5">
    <location>
        <begin position="45"/>
        <end position="67"/>
    </location>
</feature>
<dbReference type="InterPro" id="IPR020846">
    <property type="entry name" value="MFS_dom"/>
</dbReference>
<name>A0ABP8J9K3_9MICO</name>